<feature type="domain" description="Peptidase A2" evidence="3">
    <location>
        <begin position="67"/>
        <end position="142"/>
    </location>
</feature>
<dbReference type="GO" id="GO:0004190">
    <property type="term" value="F:aspartic-type endopeptidase activity"/>
    <property type="evidence" value="ECO:0007669"/>
    <property type="project" value="InterPro"/>
</dbReference>
<keyword evidence="2" id="KW-0812">Transmembrane</keyword>
<name>A0A4R6NCD2_9BURK</name>
<dbReference type="InterPro" id="IPR001995">
    <property type="entry name" value="Peptidase_A2_cat"/>
</dbReference>
<gene>
    <name evidence="4" type="ORF">DFR39_101128</name>
</gene>
<evidence type="ECO:0000259" key="3">
    <source>
        <dbReference type="PROSITE" id="PS50175"/>
    </source>
</evidence>
<organism evidence="4 5">
    <name type="scientific">Roseateles asaccharophilus</name>
    <dbReference type="NCBI Taxonomy" id="582607"/>
    <lineage>
        <taxon>Bacteria</taxon>
        <taxon>Pseudomonadati</taxon>
        <taxon>Pseudomonadota</taxon>
        <taxon>Betaproteobacteria</taxon>
        <taxon>Burkholderiales</taxon>
        <taxon>Sphaerotilaceae</taxon>
        <taxon>Roseateles</taxon>
    </lineage>
</organism>
<keyword evidence="4" id="KW-0645">Protease</keyword>
<evidence type="ECO:0000313" key="4">
    <source>
        <dbReference type="EMBL" id="TDP12655.1"/>
    </source>
</evidence>
<dbReference type="AlphaFoldDB" id="A0A4R6NCD2"/>
<dbReference type="GO" id="GO:0006508">
    <property type="term" value="P:proteolysis"/>
    <property type="evidence" value="ECO:0007669"/>
    <property type="project" value="UniProtKB-KW"/>
</dbReference>
<dbReference type="InterPro" id="IPR011969">
    <property type="entry name" value="Clan_AA_Asp_peptidase_C"/>
</dbReference>
<reference evidence="4 5" key="1">
    <citation type="submission" date="2019-03" db="EMBL/GenBank/DDBJ databases">
        <title>Genomic Encyclopedia of Type Strains, Phase IV (KMG-IV): sequencing the most valuable type-strain genomes for metagenomic binning, comparative biology and taxonomic classification.</title>
        <authorList>
            <person name="Goeker M."/>
        </authorList>
    </citation>
    <scope>NUCLEOTIDE SEQUENCE [LARGE SCALE GENOMIC DNA]</scope>
    <source>
        <strain evidence="4 5">DSM 25082</strain>
    </source>
</reference>
<dbReference type="InterPro" id="IPR034122">
    <property type="entry name" value="Retropepsin-like_bacterial"/>
</dbReference>
<keyword evidence="2" id="KW-1133">Transmembrane helix</keyword>
<dbReference type="OrthoDB" id="185963at2"/>
<dbReference type="PROSITE" id="PS50175">
    <property type="entry name" value="ASP_PROT_RETROV"/>
    <property type="match status" value="1"/>
</dbReference>
<keyword evidence="5" id="KW-1185">Reference proteome</keyword>
<dbReference type="SUPFAM" id="SSF50630">
    <property type="entry name" value="Acid proteases"/>
    <property type="match status" value="1"/>
</dbReference>
<proteinExistence type="predicted"/>
<comment type="caution">
    <text evidence="4">The sequence shown here is derived from an EMBL/GenBank/DDBJ whole genome shotgun (WGS) entry which is preliminary data.</text>
</comment>
<dbReference type="EMBL" id="SNXE01000001">
    <property type="protein sequence ID" value="TDP12655.1"/>
    <property type="molecule type" value="Genomic_DNA"/>
</dbReference>
<keyword evidence="1" id="KW-0378">Hydrolase</keyword>
<evidence type="ECO:0000256" key="1">
    <source>
        <dbReference type="ARBA" id="ARBA00022801"/>
    </source>
</evidence>
<dbReference type="Pfam" id="PF13975">
    <property type="entry name" value="gag-asp_proteas"/>
    <property type="match status" value="1"/>
</dbReference>
<keyword evidence="2" id="KW-0472">Membrane</keyword>
<dbReference type="NCBIfam" id="TIGR02281">
    <property type="entry name" value="clan_AA_DTGA"/>
    <property type="match status" value="1"/>
</dbReference>
<dbReference type="CDD" id="cd05483">
    <property type="entry name" value="retropepsin_like_bacteria"/>
    <property type="match status" value="1"/>
</dbReference>
<dbReference type="RefSeq" id="WP_133601601.1">
    <property type="nucleotide sequence ID" value="NZ_JAUFPJ010000005.1"/>
</dbReference>
<evidence type="ECO:0000256" key="2">
    <source>
        <dbReference type="SAM" id="Phobius"/>
    </source>
</evidence>
<dbReference type="Gene3D" id="2.40.70.10">
    <property type="entry name" value="Acid Proteases"/>
    <property type="match status" value="1"/>
</dbReference>
<feature type="transmembrane region" description="Helical" evidence="2">
    <location>
        <begin position="12"/>
        <end position="30"/>
    </location>
</feature>
<sequence length="160" mass="17621">MTQKELPHSLKIVTVWLGVTLLVFLGFKGWEHQQQQARIELQEGRIVLQRAPDGHFHWRGRINGVEADFLVDTGASGTALPEALARQAGLQPEGEVRSQTAGGLVKGWRSRATITLEGGVRAERLPVTVLPELHAPLLGMDLLGRMQFSQSQGRLTFEAP</sequence>
<evidence type="ECO:0000313" key="5">
    <source>
        <dbReference type="Proteomes" id="UP000295357"/>
    </source>
</evidence>
<dbReference type="Proteomes" id="UP000295357">
    <property type="component" value="Unassembled WGS sequence"/>
</dbReference>
<protein>
    <submittedName>
        <fullName evidence="4">Aspartyl protease family protein</fullName>
    </submittedName>
</protein>
<accession>A0A4R6NCD2</accession>
<dbReference type="InterPro" id="IPR021109">
    <property type="entry name" value="Peptidase_aspartic_dom_sf"/>
</dbReference>